<evidence type="ECO:0008006" key="2">
    <source>
        <dbReference type="Google" id="ProtNLM"/>
    </source>
</evidence>
<accession>A0A8S5VHQ6</accession>
<organism evidence="1">
    <name type="scientific">Siphoviridae sp. ctNxi14</name>
    <dbReference type="NCBI Taxonomy" id="2825475"/>
    <lineage>
        <taxon>Viruses</taxon>
        <taxon>Duplodnaviria</taxon>
        <taxon>Heunggongvirae</taxon>
        <taxon>Uroviricota</taxon>
        <taxon>Caudoviricetes</taxon>
    </lineage>
</organism>
<dbReference type="EMBL" id="BK016266">
    <property type="protein sequence ID" value="DAG06208.1"/>
    <property type="molecule type" value="Genomic_DNA"/>
</dbReference>
<evidence type="ECO:0000313" key="1">
    <source>
        <dbReference type="EMBL" id="DAG06208.1"/>
    </source>
</evidence>
<sequence>MAAKVINFHSPDGKNTYELTFTRESAEATERNGFQIYEFSNGINPVKNTKALFYGAFIARNKGIKRNAVDDMLDHIEDKEGLIAALMEMYANSIKALIATDEEDKTAKNATWEIV</sequence>
<dbReference type="InterPro" id="IPR032481">
    <property type="entry name" value="DUF5055"/>
</dbReference>
<proteinExistence type="predicted"/>
<name>A0A8S5VHQ6_9CAUD</name>
<dbReference type="Pfam" id="PF16478">
    <property type="entry name" value="DUF5055"/>
    <property type="match status" value="1"/>
</dbReference>
<protein>
    <recommendedName>
        <fullName evidence="2">DUF5055 domain-containing protein</fullName>
    </recommendedName>
</protein>
<reference evidence="1" key="1">
    <citation type="journal article" date="2021" name="Proc. Natl. Acad. Sci. U.S.A.">
        <title>A Catalog of Tens of Thousands of Viruses from Human Metagenomes Reveals Hidden Associations with Chronic Diseases.</title>
        <authorList>
            <person name="Tisza M.J."/>
            <person name="Buck C.B."/>
        </authorList>
    </citation>
    <scope>NUCLEOTIDE SEQUENCE</scope>
    <source>
        <strain evidence="1">CtNxi14</strain>
    </source>
</reference>